<proteinExistence type="inferred from homology"/>
<dbReference type="AlphaFoldDB" id="A0A7C4EVZ3"/>
<evidence type="ECO:0000313" key="4">
    <source>
        <dbReference type="EMBL" id="HGH61614.1"/>
    </source>
</evidence>
<evidence type="ECO:0000259" key="3">
    <source>
        <dbReference type="Pfam" id="PF02397"/>
    </source>
</evidence>
<comment type="caution">
    <text evidence="4">The sequence shown here is derived from an EMBL/GenBank/DDBJ whole genome shotgun (WGS) entry which is preliminary data.</text>
</comment>
<name>A0A7C4EVZ3_9BACT</name>
<gene>
    <name evidence="4" type="ORF">ENV54_09985</name>
</gene>
<keyword evidence="2" id="KW-1133">Transmembrane helix</keyword>
<evidence type="ECO:0000256" key="2">
    <source>
        <dbReference type="SAM" id="Phobius"/>
    </source>
</evidence>
<sequence length="234" mass="26702">MEQLFRKFGRWGRFSVYRQRFNLAGKRLLWRLVVEGARGLKRLIDIIGSLAGIVILSPVFVLTMLAIKLEDGGPIFFVQDRVGKWGKIFRMYKFRSMVIGADKLKETLQDKNEAGDVMFKIRRDPRITRVGRIIRKLSIDELPQLFNVLKGDMSLVGPRPPLPNEAAKYTLHDRGRLEVIPGLTGLWQVKGRSDIDFHGQVRLDLQYIESQSLKGDLILLLKTIPAVLSGRGAY</sequence>
<protein>
    <submittedName>
        <fullName evidence="4">Sugar transferase</fullName>
    </submittedName>
</protein>
<dbReference type="PANTHER" id="PTHR30576:SF10">
    <property type="entry name" value="SLL5057 PROTEIN"/>
    <property type="match status" value="1"/>
</dbReference>
<dbReference type="InterPro" id="IPR003362">
    <property type="entry name" value="Bact_transf"/>
</dbReference>
<evidence type="ECO:0000256" key="1">
    <source>
        <dbReference type="ARBA" id="ARBA00006464"/>
    </source>
</evidence>
<comment type="similarity">
    <text evidence="1">Belongs to the bacterial sugar transferase family.</text>
</comment>
<dbReference type="EMBL" id="DTGT01000319">
    <property type="protein sequence ID" value="HGH61614.1"/>
    <property type="molecule type" value="Genomic_DNA"/>
</dbReference>
<dbReference type="GO" id="GO:0016780">
    <property type="term" value="F:phosphotransferase activity, for other substituted phosphate groups"/>
    <property type="evidence" value="ECO:0007669"/>
    <property type="project" value="TreeGrafter"/>
</dbReference>
<dbReference type="Pfam" id="PF02397">
    <property type="entry name" value="Bac_transf"/>
    <property type="match status" value="1"/>
</dbReference>
<organism evidence="4">
    <name type="scientific">Desulfomonile tiedjei</name>
    <dbReference type="NCBI Taxonomy" id="2358"/>
    <lineage>
        <taxon>Bacteria</taxon>
        <taxon>Pseudomonadati</taxon>
        <taxon>Thermodesulfobacteriota</taxon>
        <taxon>Desulfomonilia</taxon>
        <taxon>Desulfomonilales</taxon>
        <taxon>Desulfomonilaceae</taxon>
        <taxon>Desulfomonile</taxon>
    </lineage>
</organism>
<reference evidence="4" key="1">
    <citation type="journal article" date="2020" name="mSystems">
        <title>Genome- and Community-Level Interaction Insights into Carbon Utilization and Element Cycling Functions of Hydrothermarchaeota in Hydrothermal Sediment.</title>
        <authorList>
            <person name="Zhou Z."/>
            <person name="Liu Y."/>
            <person name="Xu W."/>
            <person name="Pan J."/>
            <person name="Luo Z.H."/>
            <person name="Li M."/>
        </authorList>
    </citation>
    <scope>NUCLEOTIDE SEQUENCE [LARGE SCALE GENOMIC DNA]</scope>
    <source>
        <strain evidence="4">SpSt-769</strain>
    </source>
</reference>
<feature type="transmembrane region" description="Helical" evidence="2">
    <location>
        <begin position="46"/>
        <end position="67"/>
    </location>
</feature>
<keyword evidence="2" id="KW-0472">Membrane</keyword>
<keyword evidence="4" id="KW-0808">Transferase</keyword>
<accession>A0A7C4EVZ3</accession>
<feature type="domain" description="Bacterial sugar transferase" evidence="3">
    <location>
        <begin position="41"/>
        <end position="228"/>
    </location>
</feature>
<keyword evidence="2" id="KW-0812">Transmembrane</keyword>
<dbReference type="PANTHER" id="PTHR30576">
    <property type="entry name" value="COLANIC BIOSYNTHESIS UDP-GLUCOSE LIPID CARRIER TRANSFERASE"/>
    <property type="match status" value="1"/>
</dbReference>